<comment type="similarity">
    <text evidence="1">Belongs to the sulfur carrier protein TusA family.</text>
</comment>
<dbReference type="AlphaFoldDB" id="A0A0F9NPF9"/>
<dbReference type="SUPFAM" id="SSF64307">
    <property type="entry name" value="SirA-like"/>
    <property type="match status" value="1"/>
</dbReference>
<dbReference type="PROSITE" id="PS01148">
    <property type="entry name" value="UPF0033"/>
    <property type="match status" value="1"/>
</dbReference>
<gene>
    <name evidence="3" type="ORF">LCGC14_0942120</name>
</gene>
<dbReference type="EMBL" id="LAZR01003301">
    <property type="protein sequence ID" value="KKN19799.1"/>
    <property type="molecule type" value="Genomic_DNA"/>
</dbReference>
<reference evidence="3" key="1">
    <citation type="journal article" date="2015" name="Nature">
        <title>Complex archaea that bridge the gap between prokaryotes and eukaryotes.</title>
        <authorList>
            <person name="Spang A."/>
            <person name="Saw J.H."/>
            <person name="Jorgensen S.L."/>
            <person name="Zaremba-Niedzwiedzka K."/>
            <person name="Martijn J."/>
            <person name="Lind A.E."/>
            <person name="van Eijk R."/>
            <person name="Schleper C."/>
            <person name="Guy L."/>
            <person name="Ettema T.J."/>
        </authorList>
    </citation>
    <scope>NUCLEOTIDE SEQUENCE</scope>
</reference>
<organism evidence="3">
    <name type="scientific">marine sediment metagenome</name>
    <dbReference type="NCBI Taxonomy" id="412755"/>
    <lineage>
        <taxon>unclassified sequences</taxon>
        <taxon>metagenomes</taxon>
        <taxon>ecological metagenomes</taxon>
    </lineage>
</organism>
<dbReference type="InterPro" id="IPR036868">
    <property type="entry name" value="TusA-like_sf"/>
</dbReference>
<protein>
    <recommendedName>
        <fullName evidence="2">UPF0033 domain-containing protein</fullName>
    </recommendedName>
</protein>
<dbReference type="Gene3D" id="3.30.110.40">
    <property type="entry name" value="TusA-like domain"/>
    <property type="match status" value="1"/>
</dbReference>
<dbReference type="PANTHER" id="PTHR33279">
    <property type="entry name" value="SULFUR CARRIER PROTEIN YEDF-RELATED"/>
    <property type="match status" value="1"/>
</dbReference>
<dbReference type="InterPro" id="IPR001455">
    <property type="entry name" value="TusA-like"/>
</dbReference>
<comment type="caution">
    <text evidence="3">The sequence shown here is derived from an EMBL/GenBank/DDBJ whole genome shotgun (WGS) entry which is preliminary data.</text>
</comment>
<name>A0A0F9NPF9_9ZZZZ</name>
<evidence type="ECO:0000259" key="2">
    <source>
        <dbReference type="PROSITE" id="PS01148"/>
    </source>
</evidence>
<evidence type="ECO:0000256" key="1">
    <source>
        <dbReference type="ARBA" id="ARBA00008984"/>
    </source>
</evidence>
<feature type="domain" description="UPF0033" evidence="2">
    <location>
        <begin position="30"/>
        <end position="54"/>
    </location>
</feature>
<evidence type="ECO:0000313" key="3">
    <source>
        <dbReference type="EMBL" id="KKN19799.1"/>
    </source>
</evidence>
<proteinExistence type="inferred from homology"/>
<dbReference type="PANTHER" id="PTHR33279:SF6">
    <property type="entry name" value="SULFUR CARRIER PROTEIN YEDF-RELATED"/>
    <property type="match status" value="1"/>
</dbReference>
<dbReference type="Pfam" id="PF01206">
    <property type="entry name" value="TusA"/>
    <property type="match status" value="1"/>
</dbReference>
<dbReference type="CDD" id="cd00291">
    <property type="entry name" value="SirA_YedF_YeeD"/>
    <property type="match status" value="1"/>
</dbReference>
<sequence>MQYSITGGIMPACEFYVLRWCTFFMVDRTLDASGLHCPMPLLKTKLELNSMSPGETLEVIATDVGSARDIPAFLKLSRHRLVDIFETDDRYRFVIECGR</sequence>
<accession>A0A0F9NPF9</accession>